<sequence length="106" mass="12484">MKKKGALKFEQKLAALHYFHITLLTSITRSILVSQHLVDLTKTFQNYFQSNEYSNEKGRKFLYKSFSQFLGDFACSIFLKIEHKDYKNEKTMKKGDAWSNKGIKYT</sequence>
<evidence type="ECO:0000313" key="1">
    <source>
        <dbReference type="EMBL" id="CRL01583.1"/>
    </source>
</evidence>
<keyword evidence="2" id="KW-1185">Reference proteome</keyword>
<protein>
    <submittedName>
        <fullName evidence="1">CLUMA_CG014473, isoform A</fullName>
    </submittedName>
</protein>
<dbReference type="EMBL" id="CVRI01000055">
    <property type="protein sequence ID" value="CRL01583.1"/>
    <property type="molecule type" value="Genomic_DNA"/>
</dbReference>
<organism evidence="1 2">
    <name type="scientific">Clunio marinus</name>
    <dbReference type="NCBI Taxonomy" id="568069"/>
    <lineage>
        <taxon>Eukaryota</taxon>
        <taxon>Metazoa</taxon>
        <taxon>Ecdysozoa</taxon>
        <taxon>Arthropoda</taxon>
        <taxon>Hexapoda</taxon>
        <taxon>Insecta</taxon>
        <taxon>Pterygota</taxon>
        <taxon>Neoptera</taxon>
        <taxon>Endopterygota</taxon>
        <taxon>Diptera</taxon>
        <taxon>Nematocera</taxon>
        <taxon>Chironomoidea</taxon>
        <taxon>Chironomidae</taxon>
        <taxon>Clunio</taxon>
    </lineage>
</organism>
<gene>
    <name evidence="1" type="ORF">CLUMA_CG014473</name>
</gene>
<dbReference type="Proteomes" id="UP000183832">
    <property type="component" value="Unassembled WGS sequence"/>
</dbReference>
<proteinExistence type="predicted"/>
<reference evidence="1 2" key="1">
    <citation type="submission" date="2015-04" db="EMBL/GenBank/DDBJ databases">
        <authorList>
            <person name="Syromyatnikov M.Y."/>
            <person name="Popov V.N."/>
        </authorList>
    </citation>
    <scope>NUCLEOTIDE SEQUENCE [LARGE SCALE GENOMIC DNA]</scope>
</reference>
<accession>A0A1J1IMW8</accession>
<evidence type="ECO:0000313" key="2">
    <source>
        <dbReference type="Proteomes" id="UP000183832"/>
    </source>
</evidence>
<dbReference type="AlphaFoldDB" id="A0A1J1IMW8"/>
<name>A0A1J1IMW8_9DIPT</name>